<evidence type="ECO:0000259" key="2">
    <source>
        <dbReference type="Pfam" id="PF00296"/>
    </source>
</evidence>
<keyword evidence="4" id="KW-1185">Reference proteome</keyword>
<reference evidence="3 4" key="1">
    <citation type="submission" date="2014-12" db="EMBL/GenBank/DDBJ databases">
        <title>Draft genome sequence of Paenibacillus kamchatkensis strain B-2647.</title>
        <authorList>
            <person name="Karlyshev A.V."/>
            <person name="Kudryashova E.B."/>
        </authorList>
    </citation>
    <scope>NUCLEOTIDE SEQUENCE [LARGE SCALE GENOMIC DNA]</scope>
    <source>
        <strain evidence="3 4">VKM B-2647</strain>
    </source>
</reference>
<evidence type="ECO:0000256" key="1">
    <source>
        <dbReference type="ARBA" id="ARBA00007789"/>
    </source>
</evidence>
<name>A0ABR5AB12_9BACL</name>
<proteinExistence type="predicted"/>
<dbReference type="InterPro" id="IPR011251">
    <property type="entry name" value="Luciferase-like_dom"/>
</dbReference>
<comment type="similarity">
    <text evidence="1">To bacterial alkanal monooxygenase alpha and beta chains.</text>
</comment>
<accession>A0ABR5AB12</accession>
<dbReference type="InterPro" id="IPR036661">
    <property type="entry name" value="Luciferase-like_sf"/>
</dbReference>
<gene>
    <name evidence="3" type="ORF">SD70_27625</name>
</gene>
<dbReference type="NCBIfam" id="TIGR03558">
    <property type="entry name" value="oxido_grp_1"/>
    <property type="match status" value="1"/>
</dbReference>
<dbReference type="InterPro" id="IPR019949">
    <property type="entry name" value="CmoO-like"/>
</dbReference>
<dbReference type="Proteomes" id="UP000031967">
    <property type="component" value="Unassembled WGS sequence"/>
</dbReference>
<evidence type="ECO:0000313" key="3">
    <source>
        <dbReference type="EMBL" id="KIL38249.1"/>
    </source>
</evidence>
<dbReference type="RefSeq" id="WP_041051591.1">
    <property type="nucleotide sequence ID" value="NZ_JXAK01000069.1"/>
</dbReference>
<comment type="caution">
    <text evidence="3">The sequence shown here is derived from an EMBL/GenBank/DDBJ whole genome shotgun (WGS) entry which is preliminary data.</text>
</comment>
<dbReference type="Gene3D" id="3.20.20.30">
    <property type="entry name" value="Luciferase-like domain"/>
    <property type="match status" value="1"/>
</dbReference>
<dbReference type="InterPro" id="IPR050766">
    <property type="entry name" value="Bact_Lucif_Oxidored"/>
</dbReference>
<dbReference type="SUPFAM" id="SSF51679">
    <property type="entry name" value="Bacterial luciferase-like"/>
    <property type="match status" value="1"/>
</dbReference>
<sequence>MNQAEQRLSLRLSLLDFVPLLEEADASEAIRQSVRLAQAAEAWGYERFWVTEHHDMPHLVSTNTEVMLAHIGAHTQRIRLGAGALLLPYYRPFKAAEAFHLLAAMYPDRVDLGIGRAPGGNAHASMALSETYLEQVRRMPALLDDLADLLANRYRIEGEPVTARPVPPVPPQLWLLGTNAKSAQYAAERGTGYVFGQFMSAEDGKAVLASYRERFRPSELQAKPRTIVAVGVVCAATREAAETAGAEGVRLAFGEQAEGARFAASGEDPAASERKFVRGTPQDVKRRLLELQAEWQADELMLVTVTGTYGQRLESFRLIAEAFAT</sequence>
<dbReference type="Pfam" id="PF00296">
    <property type="entry name" value="Bac_luciferase"/>
    <property type="match status" value="1"/>
</dbReference>
<dbReference type="CDD" id="cd00347">
    <property type="entry name" value="Flavin_utilizing_monoxygenases"/>
    <property type="match status" value="1"/>
</dbReference>
<protein>
    <submittedName>
        <fullName evidence="3">Luciferase</fullName>
    </submittedName>
</protein>
<organism evidence="3 4">
    <name type="scientific">Gordoniibacillus kamchatkensis</name>
    <dbReference type="NCBI Taxonomy" id="1590651"/>
    <lineage>
        <taxon>Bacteria</taxon>
        <taxon>Bacillati</taxon>
        <taxon>Bacillota</taxon>
        <taxon>Bacilli</taxon>
        <taxon>Bacillales</taxon>
        <taxon>Paenibacillaceae</taxon>
        <taxon>Gordoniibacillus</taxon>
    </lineage>
</organism>
<evidence type="ECO:0000313" key="4">
    <source>
        <dbReference type="Proteomes" id="UP000031967"/>
    </source>
</evidence>
<feature type="domain" description="Luciferase-like" evidence="2">
    <location>
        <begin position="25"/>
        <end position="290"/>
    </location>
</feature>
<dbReference type="EMBL" id="JXAK01000069">
    <property type="protein sequence ID" value="KIL38249.1"/>
    <property type="molecule type" value="Genomic_DNA"/>
</dbReference>
<dbReference type="PANTHER" id="PTHR30137">
    <property type="entry name" value="LUCIFERASE-LIKE MONOOXYGENASE"/>
    <property type="match status" value="1"/>
</dbReference>
<dbReference type="PANTHER" id="PTHR30137:SF19">
    <property type="entry name" value="LUCIFERASE-LIKE MONOOXYGENASE"/>
    <property type="match status" value="1"/>
</dbReference>